<feature type="transmembrane region" description="Helical" evidence="1">
    <location>
        <begin position="187"/>
        <end position="206"/>
    </location>
</feature>
<keyword evidence="1" id="KW-0812">Transmembrane</keyword>
<dbReference type="OrthoDB" id="416867at2"/>
<evidence type="ECO:0000313" key="4">
    <source>
        <dbReference type="Proteomes" id="UP000320055"/>
    </source>
</evidence>
<dbReference type="AlphaFoldDB" id="A0A563VUG1"/>
<feature type="transmembrane region" description="Helical" evidence="1">
    <location>
        <begin position="376"/>
        <end position="395"/>
    </location>
</feature>
<dbReference type="RefSeq" id="WP_144873854.1">
    <property type="nucleotide sequence ID" value="NZ_LR214045.1"/>
</dbReference>
<keyword evidence="4" id="KW-1185">Reference proteome</keyword>
<feature type="transmembrane region" description="Helical" evidence="1">
    <location>
        <begin position="48"/>
        <end position="69"/>
    </location>
</feature>
<dbReference type="InterPro" id="IPR018677">
    <property type="entry name" value="DUF2157"/>
</dbReference>
<name>A0A563VUG1_9CYAN</name>
<feature type="transmembrane region" description="Helical" evidence="1">
    <location>
        <begin position="111"/>
        <end position="130"/>
    </location>
</feature>
<dbReference type="Proteomes" id="UP000320055">
    <property type="component" value="Unassembled WGS sequence"/>
</dbReference>
<keyword evidence="1" id="KW-0472">Membrane</keyword>
<evidence type="ECO:0000313" key="3">
    <source>
        <dbReference type="EMBL" id="VEP15077.1"/>
    </source>
</evidence>
<feature type="transmembrane region" description="Helical" evidence="1">
    <location>
        <begin position="142"/>
        <end position="175"/>
    </location>
</feature>
<feature type="transmembrane region" description="Helical" evidence="1">
    <location>
        <begin position="429"/>
        <end position="450"/>
    </location>
</feature>
<proteinExistence type="predicted"/>
<feature type="transmembrane region" description="Helical" evidence="1">
    <location>
        <begin position="353"/>
        <end position="370"/>
    </location>
</feature>
<feature type="transmembrane region" description="Helical" evidence="1">
    <location>
        <begin position="311"/>
        <end position="333"/>
    </location>
</feature>
<feature type="domain" description="DUF2157" evidence="2">
    <location>
        <begin position="15"/>
        <end position="162"/>
    </location>
</feature>
<dbReference type="EMBL" id="CAACVJ010000230">
    <property type="protein sequence ID" value="VEP15077.1"/>
    <property type="molecule type" value="Genomic_DNA"/>
</dbReference>
<dbReference type="Pfam" id="PF09925">
    <property type="entry name" value="DUF2157"/>
    <property type="match status" value="1"/>
</dbReference>
<accession>A0A563VUG1</accession>
<gene>
    <name evidence="3" type="ORF">H1P_3050012</name>
</gene>
<feature type="transmembrane region" description="Helical" evidence="1">
    <location>
        <begin position="213"/>
        <end position="231"/>
    </location>
</feature>
<keyword evidence="1" id="KW-1133">Transmembrane helix</keyword>
<feature type="transmembrane region" description="Helical" evidence="1">
    <location>
        <begin position="81"/>
        <end position="99"/>
    </location>
</feature>
<evidence type="ECO:0000259" key="2">
    <source>
        <dbReference type="Pfam" id="PF09925"/>
    </source>
</evidence>
<sequence length="459" mass="52564">MTSHKFKQELKQEAEQWRIEGLINQNIYEALAQRYQFTNLATNSNNRFTAVVITFGCILLGLAVITFVAANWQVWSKSIKVAILISFFLITNVAGFYIWQKATENWQSRLGQGLLLLGSLILGANIGLMSQMFHQTGAVYQLYLVWGCGVLLMAYGLGLTSLGIVAIILISIGYFSSMGFFPRGELSHIIQLIPLLVSCLFIPLAYRCRSAWLFFLASCLTIASFNINFLYDIDTFIQPLRGFLFAIAFLIPLAFFWSYQDRPKLLNFSTPISFASLSRKIAVCDLSIFLYLASFNWWWDYYPTSQASFQGNWYYSILCIHTLVFTIISIYWWWKLGQRRNNNTRWRLDNQSIYMAIAITTSSLLLWLNFNNNPVGYLGTIIFNLFLFSLAFILIRQALKSAKRLGYWSGIILLSLQVLSRMFEYNTGLLTKAVVLFICGLGVIFAGIWFEKNLTQSQV</sequence>
<protein>
    <recommendedName>
        <fullName evidence="2">DUF2157 domain-containing protein</fullName>
    </recommendedName>
</protein>
<organism evidence="3 4">
    <name type="scientific">Hyella patelloides LEGE 07179</name>
    <dbReference type="NCBI Taxonomy" id="945734"/>
    <lineage>
        <taxon>Bacteria</taxon>
        <taxon>Bacillati</taxon>
        <taxon>Cyanobacteriota</taxon>
        <taxon>Cyanophyceae</taxon>
        <taxon>Pleurocapsales</taxon>
        <taxon>Hyellaceae</taxon>
        <taxon>Hyella</taxon>
    </lineage>
</organism>
<feature type="transmembrane region" description="Helical" evidence="1">
    <location>
        <begin position="281"/>
        <end position="299"/>
    </location>
</feature>
<evidence type="ECO:0000256" key="1">
    <source>
        <dbReference type="SAM" id="Phobius"/>
    </source>
</evidence>
<feature type="transmembrane region" description="Helical" evidence="1">
    <location>
        <begin position="243"/>
        <end position="260"/>
    </location>
</feature>
<reference evidence="3 4" key="1">
    <citation type="submission" date="2019-01" db="EMBL/GenBank/DDBJ databases">
        <authorList>
            <person name="Brito A."/>
        </authorList>
    </citation>
    <scope>NUCLEOTIDE SEQUENCE [LARGE SCALE GENOMIC DNA]</scope>
    <source>
        <strain evidence="3">1</strain>
    </source>
</reference>